<dbReference type="PROSITE" id="PS51257">
    <property type="entry name" value="PROKAR_LIPOPROTEIN"/>
    <property type="match status" value="1"/>
</dbReference>
<feature type="compositionally biased region" description="Low complexity" evidence="1">
    <location>
        <begin position="41"/>
        <end position="51"/>
    </location>
</feature>
<gene>
    <name evidence="4" type="ORF">SAMN05216184_1035</name>
</gene>
<proteinExistence type="predicted"/>
<accession>A0A2Y9A794</accession>
<evidence type="ECO:0000313" key="5">
    <source>
        <dbReference type="Proteomes" id="UP000250222"/>
    </source>
</evidence>
<feature type="domain" description="DUF6318" evidence="3">
    <location>
        <begin position="59"/>
        <end position="192"/>
    </location>
</feature>
<feature type="chain" id="PRO_5039477315" description="DUF6318 domain-containing protein" evidence="2">
    <location>
        <begin position="26"/>
        <end position="203"/>
    </location>
</feature>
<reference evidence="4 5" key="1">
    <citation type="submission" date="2016-10" db="EMBL/GenBank/DDBJ databases">
        <authorList>
            <person name="Cai Z."/>
        </authorList>
    </citation>
    <scope>NUCLEOTIDE SEQUENCE [LARGE SCALE GENOMIC DNA]</scope>
    <source>
        <strain evidence="4 5">CGMCC 1.10826</strain>
    </source>
</reference>
<dbReference type="AlphaFoldDB" id="A0A2Y9A794"/>
<keyword evidence="2" id="KW-0732">Signal</keyword>
<feature type="signal peptide" evidence="2">
    <location>
        <begin position="1"/>
        <end position="25"/>
    </location>
</feature>
<keyword evidence="5" id="KW-1185">Reference proteome</keyword>
<evidence type="ECO:0000259" key="3">
    <source>
        <dbReference type="Pfam" id="PF19843"/>
    </source>
</evidence>
<evidence type="ECO:0000256" key="1">
    <source>
        <dbReference type="SAM" id="MobiDB-lite"/>
    </source>
</evidence>
<feature type="region of interest" description="Disordered" evidence="1">
    <location>
        <begin position="22"/>
        <end position="68"/>
    </location>
</feature>
<name>A0A2Y9A794_9MICO</name>
<dbReference type="Pfam" id="PF19843">
    <property type="entry name" value="DUF6318"/>
    <property type="match status" value="1"/>
</dbReference>
<dbReference type="InterPro" id="IPR046281">
    <property type="entry name" value="DUF6318"/>
</dbReference>
<evidence type="ECO:0000313" key="4">
    <source>
        <dbReference type="EMBL" id="SSA39816.1"/>
    </source>
</evidence>
<evidence type="ECO:0000256" key="2">
    <source>
        <dbReference type="SAM" id="SignalP"/>
    </source>
</evidence>
<sequence length="203" mass="21342">MTRRRSALGAVVAAIGLLVAGCSDSEGNASPTTEPAPEPSPTTTTEETTSPAPGPTPWPEPTRPEEMERDDIEGAEAAARHFMQLYAYIFATGDLEQWASMSDPECRFCAGAAERVEELFSDGGYATGGAFDVEEVETQESGDADGAVLIALTGTEAPSKEYSRDGIEIRALEGGGATYTFALARERDGWIVIDGSVEAADGL</sequence>
<dbReference type="Proteomes" id="UP000250222">
    <property type="component" value="Unassembled WGS sequence"/>
</dbReference>
<feature type="compositionally biased region" description="Pro residues" evidence="1">
    <location>
        <begin position="52"/>
        <end position="61"/>
    </location>
</feature>
<protein>
    <recommendedName>
        <fullName evidence="3">DUF6318 domain-containing protein</fullName>
    </recommendedName>
</protein>
<dbReference type="EMBL" id="UETB01000003">
    <property type="protein sequence ID" value="SSA39816.1"/>
    <property type="molecule type" value="Genomic_DNA"/>
</dbReference>
<organism evidence="4 5">
    <name type="scientific">Georgenia satyanarayanai</name>
    <dbReference type="NCBI Taxonomy" id="860221"/>
    <lineage>
        <taxon>Bacteria</taxon>
        <taxon>Bacillati</taxon>
        <taxon>Actinomycetota</taxon>
        <taxon>Actinomycetes</taxon>
        <taxon>Micrococcales</taxon>
        <taxon>Bogoriellaceae</taxon>
        <taxon>Georgenia</taxon>
    </lineage>
</organism>